<keyword evidence="2" id="KW-1185">Reference proteome</keyword>
<dbReference type="Gene3D" id="2.120.10.80">
    <property type="entry name" value="Kelch-type beta propeller"/>
    <property type="match status" value="1"/>
</dbReference>
<dbReference type="AlphaFoldDB" id="A0A0C2NDJ7"/>
<dbReference type="InterPro" id="IPR015915">
    <property type="entry name" value="Kelch-typ_b-propeller"/>
</dbReference>
<name>A0A0C2NDJ7_THEKT</name>
<dbReference type="SUPFAM" id="SSF117281">
    <property type="entry name" value="Kelch motif"/>
    <property type="match status" value="1"/>
</dbReference>
<evidence type="ECO:0000313" key="2">
    <source>
        <dbReference type="Proteomes" id="UP000031668"/>
    </source>
</evidence>
<dbReference type="OrthoDB" id="5953725at2759"/>
<dbReference type="Proteomes" id="UP000031668">
    <property type="component" value="Unassembled WGS sequence"/>
</dbReference>
<proteinExistence type="predicted"/>
<comment type="caution">
    <text evidence="1">The sequence shown here is derived from an EMBL/GenBank/DDBJ whole genome shotgun (WGS) entry which is preliminary data.</text>
</comment>
<protein>
    <submittedName>
        <fullName evidence="1">Uncharacterized protein</fullName>
    </submittedName>
</protein>
<gene>
    <name evidence="1" type="ORF">RF11_05932</name>
</gene>
<organism evidence="1 2">
    <name type="scientific">Thelohanellus kitauei</name>
    <name type="common">Myxosporean</name>
    <dbReference type="NCBI Taxonomy" id="669202"/>
    <lineage>
        <taxon>Eukaryota</taxon>
        <taxon>Metazoa</taxon>
        <taxon>Cnidaria</taxon>
        <taxon>Myxozoa</taxon>
        <taxon>Myxosporea</taxon>
        <taxon>Bivalvulida</taxon>
        <taxon>Platysporina</taxon>
        <taxon>Myxobolidae</taxon>
        <taxon>Thelohanellus</taxon>
    </lineage>
</organism>
<sequence>MSTENLQTMPGGRVDHDMVSVRQFLVICGGYDCMSGAVCDDLLIYNTISCVWKRYQPPIELEKIVRYDKICAFDNKVYICGIEHPLEIVHHIKSLVSFDVTNSK</sequence>
<accession>A0A0C2NDJ7</accession>
<reference evidence="1 2" key="1">
    <citation type="journal article" date="2014" name="Genome Biol. Evol.">
        <title>The genome of the myxosporean Thelohanellus kitauei shows adaptations to nutrient acquisition within its fish host.</title>
        <authorList>
            <person name="Yang Y."/>
            <person name="Xiong J."/>
            <person name="Zhou Z."/>
            <person name="Huo F."/>
            <person name="Miao W."/>
            <person name="Ran C."/>
            <person name="Liu Y."/>
            <person name="Zhang J."/>
            <person name="Feng J."/>
            <person name="Wang M."/>
            <person name="Wang M."/>
            <person name="Wang L."/>
            <person name="Yao B."/>
        </authorList>
    </citation>
    <scope>NUCLEOTIDE SEQUENCE [LARGE SCALE GENOMIC DNA]</scope>
    <source>
        <strain evidence="1">Wuqing</strain>
    </source>
</reference>
<dbReference type="EMBL" id="JWZT01001432">
    <property type="protein sequence ID" value="KII72042.1"/>
    <property type="molecule type" value="Genomic_DNA"/>
</dbReference>
<evidence type="ECO:0000313" key="1">
    <source>
        <dbReference type="EMBL" id="KII72042.1"/>
    </source>
</evidence>